<dbReference type="KEGG" id="pei:H9L10_04030"/>
<accession>A0A7G9R3P6</accession>
<gene>
    <name evidence="3" type="ORF">H9L10_04030</name>
</gene>
<evidence type="ECO:0000259" key="2">
    <source>
        <dbReference type="Pfam" id="PF04230"/>
    </source>
</evidence>
<dbReference type="AlphaFoldDB" id="A0A7G9R3P6"/>
<evidence type="ECO:0000313" key="3">
    <source>
        <dbReference type="EMBL" id="QNN50221.1"/>
    </source>
</evidence>
<dbReference type="Pfam" id="PF04230">
    <property type="entry name" value="PS_pyruv_trans"/>
    <property type="match status" value="1"/>
</dbReference>
<dbReference type="EMBL" id="CP060712">
    <property type="protein sequence ID" value="QNN50221.1"/>
    <property type="molecule type" value="Genomic_DNA"/>
</dbReference>
<reference evidence="3 4" key="1">
    <citation type="submission" date="2020-08" db="EMBL/GenBank/DDBJ databases">
        <title>Genome sequence of Phycicoccus endophyticus JCM 31784T.</title>
        <authorList>
            <person name="Hyun D.-W."/>
            <person name="Bae J.-W."/>
        </authorList>
    </citation>
    <scope>NUCLEOTIDE SEQUENCE [LARGE SCALE GENOMIC DNA]</scope>
    <source>
        <strain evidence="3 4">JCM 31784</strain>
    </source>
</reference>
<name>A0A7G9R3P6_9MICO</name>
<dbReference type="Proteomes" id="UP000515976">
    <property type="component" value="Chromosome"/>
</dbReference>
<dbReference type="RefSeq" id="WP_166097555.1">
    <property type="nucleotide sequence ID" value="NZ_BMMY01000001.1"/>
</dbReference>
<keyword evidence="4" id="KW-1185">Reference proteome</keyword>
<dbReference type="GO" id="GO:0016740">
    <property type="term" value="F:transferase activity"/>
    <property type="evidence" value="ECO:0007669"/>
    <property type="project" value="UniProtKB-KW"/>
</dbReference>
<proteinExistence type="predicted"/>
<feature type="region of interest" description="Disordered" evidence="1">
    <location>
        <begin position="361"/>
        <end position="380"/>
    </location>
</feature>
<keyword evidence="3" id="KW-0808">Transferase</keyword>
<feature type="domain" description="Polysaccharide pyruvyl transferase" evidence="2">
    <location>
        <begin position="17"/>
        <end position="195"/>
    </location>
</feature>
<dbReference type="InterPro" id="IPR007345">
    <property type="entry name" value="Polysacch_pyruvyl_Trfase"/>
</dbReference>
<sequence length="380" mass="41290">MAAPDIVYLVSTAGHPNYGDELIARGWLAYLAARRPHADVWLDCPEPGRAAVLLAGAHPRLHVTDTMWRVALSHDSEDRGAAHAAVRHRVSHLGTPREDLGLQLAARARSVHLLGGGHLVAAWPANLLLTSLASQMAREHDVPVVMTGVGLVPMGDADTELVRAALADFAYADARDPLSAQRFGIPVRPDDAFLALGQGAVVLDRRPAPRGMVLLQGDLHDRARMTQALDASLDVMRAEGLEGQEIGVVEAIPPEDSWLLDAVRERWPSVRFYPFGEVWTEGLPVGPDQVWVTSRFHIHLVAAAVGARGIAVNTGLEYYRVKHESLLRLGTGWALAEAGAPWPSATVDPTFPQRALRASEERRQVADTLYPHQDPTARGR</sequence>
<protein>
    <submittedName>
        <fullName evidence="3">Polysaccharide pyruvyl transferase family protein</fullName>
    </submittedName>
</protein>
<evidence type="ECO:0000256" key="1">
    <source>
        <dbReference type="SAM" id="MobiDB-lite"/>
    </source>
</evidence>
<organism evidence="3 4">
    <name type="scientific">Phycicoccus endophyticus</name>
    <dbReference type="NCBI Taxonomy" id="1690220"/>
    <lineage>
        <taxon>Bacteria</taxon>
        <taxon>Bacillati</taxon>
        <taxon>Actinomycetota</taxon>
        <taxon>Actinomycetes</taxon>
        <taxon>Micrococcales</taxon>
        <taxon>Intrasporangiaceae</taxon>
        <taxon>Phycicoccus</taxon>
    </lineage>
</organism>
<evidence type="ECO:0000313" key="4">
    <source>
        <dbReference type="Proteomes" id="UP000515976"/>
    </source>
</evidence>